<evidence type="ECO:0000256" key="3">
    <source>
        <dbReference type="ARBA" id="ARBA00022679"/>
    </source>
</evidence>
<reference evidence="6 7" key="1">
    <citation type="submission" date="2018-04" db="EMBL/GenBank/DDBJ databases">
        <authorList>
            <person name="Go L.Y."/>
            <person name="Mitchell J.A."/>
        </authorList>
    </citation>
    <scope>NUCLEOTIDE SEQUENCE [LARGE SCALE GENOMIC DNA]</scope>
    <source>
        <strain evidence="6 7">TPD7010</strain>
    </source>
</reference>
<sequence>MSAPNTTPLPPVEHLARREIFAVGRGQYENVGDVLLRRPLLDWARESGRLHVYVGHSPEGYDEGLGLQPEDVVYRSFVAWYRALVGYAARGEADSLYKPGELQLTLIGMKEHLAMLPAAALVRARGGRVARVGAGARNFAPLPRALMWPSNALSSYTRWRDDRTAAYLGFGPAMPDLGFSEGLDAQGLESARAEGSGIRDLFVVSLRDDTEVAPRPYPQPAWIAAVRGAAAQLGLRLVVVTQVSVDDERSRRLARDLDAEVVGWPALGAHAAQEERLRAVYRRTAVAASDRLHVIIAAYTEGAMPIGLQLDDADKISRHFDTIGLRDIAVNTTGMDADTLRDRLVALSGRRDEALTALSGARARLDVVRAELAALLRREGSSPAVRPGVDLPTVHHLGRDGDHPGGMTQVVNAYLAWPFERCRVDVIASRGNPGDHLTAMRLFLAARRRVRRIARSGEPAVVVAHLSERGSFLREGHLARLAARLGVPVIAHLHGSEFEVYEERHPRRVRDVLSACAHVIALSESARAIAARTVGDERVSIVPNAVPSGPATTRDRVVVFGGVVSRRKGVDVLDAAWRRVHLLFPDWTLLLAGPLREPDVVDRALPGAVFLDAVSHDELLGLLENAAVAVLPSRDEAMPMFILEALARRVCVVSTEVGGIPDVLDGGRGHLVAPGDVDALAAALTAALGDEADRERRAARGHESFRETFAAETVYPRVESIWLAPLGDRFGGENTPGTEPNSTATVRHTATAPRHSTAAISVAGAAPTGISGTTAAKSSV</sequence>
<protein>
    <recommendedName>
        <fullName evidence="5">Glycosyltransferase subfamily 4-like N-terminal domain-containing protein</fullName>
    </recommendedName>
</protein>
<gene>
    <name evidence="6" type="ORF">DC432_06675</name>
</gene>
<accession>A0A2T7WN01</accession>
<feature type="region of interest" description="Disordered" evidence="4">
    <location>
        <begin position="729"/>
        <end position="754"/>
    </location>
</feature>
<dbReference type="EMBL" id="QDFT01000012">
    <property type="protein sequence ID" value="PVE75946.1"/>
    <property type="molecule type" value="Genomic_DNA"/>
</dbReference>
<dbReference type="Pfam" id="PF13439">
    <property type="entry name" value="Glyco_transf_4"/>
    <property type="match status" value="1"/>
</dbReference>
<proteinExistence type="inferred from homology"/>
<evidence type="ECO:0000256" key="4">
    <source>
        <dbReference type="SAM" id="MobiDB-lite"/>
    </source>
</evidence>
<organism evidence="6 7">
    <name type="scientific">Microbacterium testaceum</name>
    <name type="common">Aureobacterium testaceum</name>
    <name type="synonym">Brevibacterium testaceum</name>
    <dbReference type="NCBI Taxonomy" id="2033"/>
    <lineage>
        <taxon>Bacteria</taxon>
        <taxon>Bacillati</taxon>
        <taxon>Actinomycetota</taxon>
        <taxon>Actinomycetes</taxon>
        <taxon>Micrococcales</taxon>
        <taxon>Microbacteriaceae</taxon>
        <taxon>Microbacterium</taxon>
    </lineage>
</organism>
<dbReference type="SUPFAM" id="SSF53756">
    <property type="entry name" value="UDP-Glycosyltransferase/glycogen phosphorylase"/>
    <property type="match status" value="1"/>
</dbReference>
<name>A0A2T7WN01_MICTE</name>
<comment type="caution">
    <text evidence="6">The sequence shown here is derived from an EMBL/GenBank/DDBJ whole genome shotgun (WGS) entry which is preliminary data.</text>
</comment>
<evidence type="ECO:0000256" key="2">
    <source>
        <dbReference type="ARBA" id="ARBA00022676"/>
    </source>
</evidence>
<dbReference type="Gene3D" id="3.40.50.2000">
    <property type="entry name" value="Glycogen Phosphorylase B"/>
    <property type="match status" value="2"/>
</dbReference>
<feature type="domain" description="Glycosyltransferase subfamily 4-like N-terminal" evidence="5">
    <location>
        <begin position="424"/>
        <end position="546"/>
    </location>
</feature>
<evidence type="ECO:0000313" key="6">
    <source>
        <dbReference type="EMBL" id="PVE75946.1"/>
    </source>
</evidence>
<dbReference type="AlphaFoldDB" id="A0A2T7WN01"/>
<evidence type="ECO:0000313" key="7">
    <source>
        <dbReference type="Proteomes" id="UP000244649"/>
    </source>
</evidence>
<dbReference type="InterPro" id="IPR028098">
    <property type="entry name" value="Glyco_trans_4-like_N"/>
</dbReference>
<feature type="compositionally biased region" description="Polar residues" evidence="4">
    <location>
        <begin position="735"/>
        <end position="748"/>
    </location>
</feature>
<dbReference type="PANTHER" id="PTHR12526:SF640">
    <property type="entry name" value="COLANIC ACID BIOSYNTHESIS GLYCOSYLTRANSFERASE WCAL-RELATED"/>
    <property type="match status" value="1"/>
</dbReference>
<evidence type="ECO:0000256" key="1">
    <source>
        <dbReference type="ARBA" id="ARBA00009481"/>
    </source>
</evidence>
<dbReference type="Proteomes" id="UP000244649">
    <property type="component" value="Unassembled WGS sequence"/>
</dbReference>
<comment type="similarity">
    <text evidence="1">Belongs to the glycosyltransferase group 1 family. Glycosyltransferase 4 subfamily.</text>
</comment>
<keyword evidence="3" id="KW-0808">Transferase</keyword>
<keyword evidence="2" id="KW-0328">Glycosyltransferase</keyword>
<dbReference type="PANTHER" id="PTHR12526">
    <property type="entry name" value="GLYCOSYLTRANSFERASE"/>
    <property type="match status" value="1"/>
</dbReference>
<dbReference type="GO" id="GO:0016757">
    <property type="term" value="F:glycosyltransferase activity"/>
    <property type="evidence" value="ECO:0007669"/>
    <property type="project" value="UniProtKB-KW"/>
</dbReference>
<dbReference type="CDD" id="cd03801">
    <property type="entry name" value="GT4_PimA-like"/>
    <property type="match status" value="1"/>
</dbReference>
<evidence type="ECO:0000259" key="5">
    <source>
        <dbReference type="Pfam" id="PF13439"/>
    </source>
</evidence>
<dbReference type="Pfam" id="PF13692">
    <property type="entry name" value="Glyco_trans_1_4"/>
    <property type="match status" value="1"/>
</dbReference>